<feature type="domain" description="Helix-hairpin-helix DNA-binding motif class 1" evidence="4">
    <location>
        <begin position="182"/>
        <end position="201"/>
    </location>
</feature>
<dbReference type="PANTHER" id="PTHR43788:SF6">
    <property type="entry name" value="DNA HELICASE B"/>
    <property type="match status" value="1"/>
</dbReference>
<dbReference type="InterPro" id="IPR055446">
    <property type="entry name" value="RecD2_N_OB"/>
</dbReference>
<organism evidence="6 7">
    <name type="scientific">Herpetosiphon gulosus</name>
    <dbReference type="NCBI Taxonomy" id="1973496"/>
    <lineage>
        <taxon>Bacteria</taxon>
        <taxon>Bacillati</taxon>
        <taxon>Chloroflexota</taxon>
        <taxon>Chloroflexia</taxon>
        <taxon>Herpetosiphonales</taxon>
        <taxon>Herpetosiphonaceae</taxon>
        <taxon>Herpetosiphon</taxon>
    </lineage>
</organism>
<feature type="binding site" evidence="3">
    <location>
        <begin position="345"/>
        <end position="349"/>
    </location>
    <ligand>
        <name>ATP</name>
        <dbReference type="ChEBI" id="CHEBI:30616"/>
    </ligand>
</feature>
<dbReference type="InterPro" id="IPR006345">
    <property type="entry name" value="RecD2"/>
</dbReference>
<comment type="catalytic activity">
    <reaction evidence="3">
        <text>ATP + H2O = ADP + phosphate + H(+)</text>
        <dbReference type="Rhea" id="RHEA:13065"/>
        <dbReference type="ChEBI" id="CHEBI:15377"/>
        <dbReference type="ChEBI" id="CHEBI:15378"/>
        <dbReference type="ChEBI" id="CHEBI:30616"/>
        <dbReference type="ChEBI" id="CHEBI:43474"/>
        <dbReference type="ChEBI" id="CHEBI:456216"/>
        <dbReference type="EC" id="5.6.2.3"/>
    </reaction>
</comment>
<dbReference type="InterPro" id="IPR050534">
    <property type="entry name" value="Coronavir_polyprotein_1ab"/>
</dbReference>
<name>A0ABP9WTE4_9CHLR</name>
<reference evidence="6 7" key="1">
    <citation type="submission" date="2024-02" db="EMBL/GenBank/DDBJ databases">
        <title>Herpetosiphon gulosus NBRC 112829.</title>
        <authorList>
            <person name="Ichikawa N."/>
            <person name="Katano-Makiyama Y."/>
            <person name="Hidaka K."/>
        </authorList>
    </citation>
    <scope>NUCLEOTIDE SEQUENCE [LARGE SCALE GENOMIC DNA]</scope>
    <source>
        <strain evidence="6 7">NBRC 112829</strain>
    </source>
</reference>
<dbReference type="PANTHER" id="PTHR43788">
    <property type="entry name" value="DNA2/NAM7 HELICASE FAMILY MEMBER"/>
    <property type="match status" value="1"/>
</dbReference>
<feature type="domain" description="AAA+ ATPase" evidence="5">
    <location>
        <begin position="334"/>
        <end position="599"/>
    </location>
</feature>
<dbReference type="Gene3D" id="2.30.30.940">
    <property type="match status" value="1"/>
</dbReference>
<dbReference type="Gene3D" id="3.40.50.300">
    <property type="entry name" value="P-loop containing nucleotide triphosphate hydrolases"/>
    <property type="match status" value="2"/>
</dbReference>
<gene>
    <name evidence="3 6" type="primary">recD2</name>
    <name evidence="6" type="ORF">Hgul01_00245</name>
</gene>
<dbReference type="InterPro" id="IPR027417">
    <property type="entry name" value="P-loop_NTPase"/>
</dbReference>
<dbReference type="Gene3D" id="1.10.150.20">
    <property type="entry name" value="5' to 3' exonuclease, C-terminal subdomain"/>
    <property type="match status" value="1"/>
</dbReference>
<feature type="domain" description="Helix-hairpin-helix DNA-binding motif class 1" evidence="4">
    <location>
        <begin position="118"/>
        <end position="137"/>
    </location>
</feature>
<comment type="caution">
    <text evidence="6">The sequence shown here is derived from an EMBL/GenBank/DDBJ whole genome shotgun (WGS) entry which is preliminary data.</text>
</comment>
<keyword evidence="1 3" id="KW-0547">Nucleotide-binding</keyword>
<dbReference type="SUPFAM" id="SSF47781">
    <property type="entry name" value="RuvA domain 2-like"/>
    <property type="match status" value="1"/>
</dbReference>
<dbReference type="Gene3D" id="1.10.10.2220">
    <property type="match status" value="1"/>
</dbReference>
<dbReference type="HAMAP" id="MF_01488">
    <property type="entry name" value="RecD2"/>
    <property type="match status" value="1"/>
</dbReference>
<evidence type="ECO:0000256" key="2">
    <source>
        <dbReference type="ARBA" id="ARBA00022840"/>
    </source>
</evidence>
<dbReference type="SUPFAM" id="SSF52540">
    <property type="entry name" value="P-loop containing nucleoside triphosphate hydrolases"/>
    <property type="match status" value="2"/>
</dbReference>
<dbReference type="InterPro" id="IPR003583">
    <property type="entry name" value="Hlx-hairpin-Hlx_DNA-bd_motif"/>
</dbReference>
<dbReference type="Proteomes" id="UP001428290">
    <property type="component" value="Unassembled WGS sequence"/>
</dbReference>
<evidence type="ECO:0000256" key="3">
    <source>
        <dbReference type="HAMAP-Rule" id="MF_01488"/>
    </source>
</evidence>
<dbReference type="SMART" id="SM00382">
    <property type="entry name" value="AAA"/>
    <property type="match status" value="1"/>
</dbReference>
<keyword evidence="3" id="KW-0378">Hydrolase</keyword>
<keyword evidence="7" id="KW-1185">Reference proteome</keyword>
<dbReference type="SMART" id="SM00278">
    <property type="entry name" value="HhH1"/>
    <property type="match status" value="2"/>
</dbReference>
<evidence type="ECO:0000259" key="4">
    <source>
        <dbReference type="SMART" id="SM00278"/>
    </source>
</evidence>
<keyword evidence="2 3" id="KW-0067">ATP-binding</keyword>
<evidence type="ECO:0000256" key="1">
    <source>
        <dbReference type="ARBA" id="ARBA00022741"/>
    </source>
</evidence>
<dbReference type="InterPro" id="IPR029493">
    <property type="entry name" value="RecD2-like_HHH"/>
</dbReference>
<dbReference type="Pfam" id="PF13604">
    <property type="entry name" value="AAA_30"/>
    <property type="match status" value="1"/>
</dbReference>
<accession>A0ABP9WTE4</accession>
<dbReference type="EMBL" id="BAABRU010000001">
    <property type="protein sequence ID" value="GAA5526473.1"/>
    <property type="molecule type" value="Genomic_DNA"/>
</dbReference>
<dbReference type="EC" id="5.6.2.3" evidence="3"/>
<dbReference type="CDD" id="cd17933">
    <property type="entry name" value="DEXSc_RecD-like"/>
    <property type="match status" value="1"/>
</dbReference>
<dbReference type="CDD" id="cd18809">
    <property type="entry name" value="SF1_C_RecD"/>
    <property type="match status" value="1"/>
</dbReference>
<dbReference type="NCBIfam" id="TIGR01448">
    <property type="entry name" value="recD_rel"/>
    <property type="match status" value="1"/>
</dbReference>
<dbReference type="InterPro" id="IPR010994">
    <property type="entry name" value="RuvA_2-like"/>
</dbReference>
<comment type="similarity">
    <text evidence="3">Belongs to the RecD family. RecD2 subfamily.</text>
</comment>
<keyword evidence="3" id="KW-0238">DNA-binding</keyword>
<dbReference type="RefSeq" id="WP_345720117.1">
    <property type="nucleotide sequence ID" value="NZ_BAABRU010000001.1"/>
</dbReference>
<protein>
    <recommendedName>
        <fullName evidence="3">ATP-dependent RecD2 DNA helicase</fullName>
        <ecNumber evidence="3">5.6.2.3</ecNumber>
    </recommendedName>
    <alternativeName>
        <fullName evidence="3">DNA 5'-3' helicase subunit RecD2</fullName>
    </alternativeName>
</protein>
<comment type="function">
    <text evidence="3">DNA-dependent ATPase and ATP-dependent 5'-3' DNA helicase. Has no activity on blunt DNA or DNA with 3'-overhangs, requires at least 10 bases of 5'-ssDNA for helicase activity.</text>
</comment>
<evidence type="ECO:0000259" key="5">
    <source>
        <dbReference type="SMART" id="SM00382"/>
    </source>
</evidence>
<evidence type="ECO:0000313" key="6">
    <source>
        <dbReference type="EMBL" id="GAA5526473.1"/>
    </source>
</evidence>
<keyword evidence="3" id="KW-0347">Helicase</keyword>
<dbReference type="InterPro" id="IPR003593">
    <property type="entry name" value="AAA+_ATPase"/>
</dbReference>
<dbReference type="Pfam" id="PF18335">
    <property type="entry name" value="SH3_13"/>
    <property type="match status" value="1"/>
</dbReference>
<sequence length="720" mass="79322">MDQLTGSLERITYRSDETGYTVARLKAQGQRSVITIVGRLPDVQVGESLQLAGQWIEHRTHGRQFEVTSYQTARPTGNESIVRYLASGLLPGIGPVNAQRIADTFGETTLDVLDQTPERLREVKGLGTKKIAAIIAAWQEQRSIKALLELGQAVGLTTGLALRIFRHYGEQASQIVQHDPYRLALEIEGIGFPTADQIAQALGVARDAPSRVIAGLRYTLSTVANTEGHCALPQAELIEQTQTILELPRKLIAEQLAVATEAVLLVLDGDLVYLPAYYHAETELAHNLQRLQNLPSAIQLRFKQQSDPIIMRQLHNASFDLSQRQAEAVLAVLRSKVVLLTGGPGTGKTTTVRAILALLQQVGLRTILAAPTGRAARRLAETTDHPAATIHRTLEYSGGAGNDRWGRNEHNQLAADLVVIDETSMLDILLAHHMVKALAPTTHLLLVGDPDQLPAVGPGAVLRDLLASNSITTVHLDTIFRQAADSQIITNAHAINQGQSPSVNQGDFYWFPRSNPAECSAMIVELLTTRIPRQFPQFDPLRDIQVLAATHRGAAGVLELNSQLQAALNPPSPKRQETTIAGTLFREGDRVIQTRNNYDLDVSNGDLGLIQTIDLEERTVSVYFDDTRSVVYQWNEFDEVALAYAISVHKAQGSEYPVVIVPMLRYYNALLNRPLLYTAITRARQLVILTGDWQAVEFAIAQRRSGQRITGLKQRFKQRL</sequence>
<dbReference type="Pfam" id="PF14490">
    <property type="entry name" value="HHH_RecD2"/>
    <property type="match status" value="1"/>
</dbReference>
<keyword evidence="3" id="KW-0413">Isomerase</keyword>
<proteinExistence type="inferred from homology"/>
<dbReference type="InterPro" id="IPR041451">
    <property type="entry name" value="RecD2_SH13"/>
</dbReference>
<dbReference type="InterPro" id="IPR027785">
    <property type="entry name" value="UvrD-like_helicase_C"/>
</dbReference>
<dbReference type="Pfam" id="PF13538">
    <property type="entry name" value="UvrD_C_2"/>
    <property type="match status" value="1"/>
</dbReference>
<evidence type="ECO:0000313" key="7">
    <source>
        <dbReference type="Proteomes" id="UP001428290"/>
    </source>
</evidence>
<dbReference type="Pfam" id="PF23139">
    <property type="entry name" value="OB_YrrC"/>
    <property type="match status" value="1"/>
</dbReference>